<dbReference type="PANTHER" id="PTHR43077">
    <property type="entry name" value="TRANSPORT PERMEASE YVFS-RELATED"/>
    <property type="match status" value="1"/>
</dbReference>
<dbReference type="Gene3D" id="1.10.287.950">
    <property type="entry name" value="Methyl-accepting chemotaxis protein"/>
    <property type="match status" value="1"/>
</dbReference>
<keyword evidence="8" id="KW-1185">Reference proteome</keyword>
<evidence type="ECO:0000256" key="5">
    <source>
        <dbReference type="SAM" id="MobiDB-lite"/>
    </source>
</evidence>
<dbReference type="InterPro" id="IPR017500">
    <property type="entry name" value="Phage_infect_YhgE_N"/>
</dbReference>
<accession>A0ABM8AI35</accession>
<name>A0ABM8AI35_9DEIO</name>
<geneLocation type="plasmid" evidence="7 8">
    <name>pDAETH-1</name>
</geneLocation>
<dbReference type="NCBIfam" id="TIGR03061">
    <property type="entry name" value="pip_yhgE_Nterm"/>
    <property type="match status" value="1"/>
</dbReference>
<dbReference type="NCBIfam" id="TIGR03062">
    <property type="entry name" value="pip_yhgE_Cterm"/>
    <property type="match status" value="1"/>
</dbReference>
<keyword evidence="4 6" id="KW-0472">Membrane</keyword>
<gene>
    <name evidence="7" type="ORF">DAETH_34370</name>
</gene>
<dbReference type="EMBL" id="AP026561">
    <property type="protein sequence ID" value="BDP43468.1"/>
    <property type="molecule type" value="Genomic_DNA"/>
</dbReference>
<dbReference type="Gene3D" id="3.40.1710.10">
    <property type="entry name" value="abc type-2 transporter like domain"/>
    <property type="match status" value="1"/>
</dbReference>
<organism evidence="7 8">
    <name type="scientific">Deinococcus aetherius</name>
    <dbReference type="NCBI Taxonomy" id="200252"/>
    <lineage>
        <taxon>Bacteria</taxon>
        <taxon>Thermotogati</taxon>
        <taxon>Deinococcota</taxon>
        <taxon>Deinococci</taxon>
        <taxon>Deinococcales</taxon>
        <taxon>Deinococcaceae</taxon>
        <taxon>Deinococcus</taxon>
    </lineage>
</organism>
<proteinExistence type="predicted"/>
<feature type="region of interest" description="Disordered" evidence="5">
    <location>
        <begin position="1"/>
        <end position="20"/>
    </location>
</feature>
<feature type="transmembrane region" description="Helical" evidence="6">
    <location>
        <begin position="762"/>
        <end position="781"/>
    </location>
</feature>
<feature type="transmembrane region" description="Helical" evidence="6">
    <location>
        <begin position="661"/>
        <end position="683"/>
    </location>
</feature>
<dbReference type="Proteomes" id="UP001064971">
    <property type="component" value="Plasmid pDAETH-1"/>
</dbReference>
<dbReference type="PANTHER" id="PTHR43077:SF10">
    <property type="entry name" value="TRANSPORT PERMEASE PROTEIN"/>
    <property type="match status" value="1"/>
</dbReference>
<dbReference type="InterPro" id="IPR051328">
    <property type="entry name" value="T7SS_ABC-Transporter"/>
</dbReference>
<keyword evidence="7" id="KW-0614">Plasmid</keyword>
<evidence type="ECO:0000256" key="3">
    <source>
        <dbReference type="ARBA" id="ARBA00022989"/>
    </source>
</evidence>
<evidence type="ECO:0000313" key="8">
    <source>
        <dbReference type="Proteomes" id="UP001064971"/>
    </source>
</evidence>
<feature type="transmembrane region" description="Helical" evidence="6">
    <location>
        <begin position="704"/>
        <end position="726"/>
    </location>
</feature>
<evidence type="ECO:0008006" key="9">
    <source>
        <dbReference type="Google" id="ProtNLM"/>
    </source>
</evidence>
<sequence>MTDSSSPLTPPPHGRRPRRSLRDDLRVLTPAERGLWRHPLMWLGTLAITAVPLLYSTVYLGSVWDPYGNLGDLPVAVVNLDRGTTREGRSVNVGTQTLAKLREDPPVRLVSYRTEAEAQAAVRAGQVYFALTFPADFSRRAVNGERREHGLLHLYTAEGTSYFASRVGRNVAQTLAEDINARLGTNRWEVVQTRLKDVGRGFASLKAATGKLRDGAASLDEGAGRLASGAGTLAEGTARVSEGARALSTGAKDLSGGVTRLTGGSAKLGDALRKVEAAAPGQAQLAPLRAGAGRLVTGSTRLADGMTALAAGAEHLAKGAGDLSAGAGRVNTGATGLAARAPGLTDGLGQLRKGASELSGGAANLAGGAARVNAGADQLAAQAPILDQGVDGLADGARDLSVGAEKLAAGAQAAAPGTPLAQGARDLQSGAATLAGGAGKAAQGAGGLVGGTKTLAAATSQLQAGAETLREGAATLAARTGEAATGAQKLAEGSRALATGTAGLQAGAGKLQTGAKTLAARAGEVALGARQLQTGTKGLQSGVNRLADGNIRLKSALGQITEQLPARAGLNELRDGAGTLARKSGDLAGGAARVESGARDLASGAGDLQVGTARLHEGLDELYAKIPPDVGTLVGDPDGLAQSVQVREERTAAVPNNGTAFAPYFMALALWVGVTLTTFVFPYTTLPESGRGTRHLARVLRKAAVPALVVTAQALLVVLGVHLLGVEYGNPGGVLLTSVASSLTFLAVVLALVTLLGSAGRLLALILLIVQLAASGGTYPVELSGPLFQALNRVIPIADTVEALRATIFGSYDGVYAPALGRLALIALVAAALSLLGRRWLFVPDGRVRPAILSEGQG</sequence>
<feature type="transmembrane region" description="Helical" evidence="6">
    <location>
        <begin position="819"/>
        <end position="837"/>
    </location>
</feature>
<feature type="transmembrane region" description="Helical" evidence="6">
    <location>
        <begin position="732"/>
        <end position="755"/>
    </location>
</feature>
<evidence type="ECO:0000256" key="6">
    <source>
        <dbReference type="SAM" id="Phobius"/>
    </source>
</evidence>
<evidence type="ECO:0000256" key="4">
    <source>
        <dbReference type="ARBA" id="ARBA00023136"/>
    </source>
</evidence>
<keyword evidence="3 6" id="KW-1133">Transmembrane helix</keyword>
<evidence type="ECO:0000256" key="1">
    <source>
        <dbReference type="ARBA" id="ARBA00004141"/>
    </source>
</evidence>
<evidence type="ECO:0000256" key="2">
    <source>
        <dbReference type="ARBA" id="ARBA00022692"/>
    </source>
</evidence>
<keyword evidence="2 6" id="KW-0812">Transmembrane</keyword>
<reference evidence="7" key="1">
    <citation type="submission" date="2022-07" db="EMBL/GenBank/DDBJ databases">
        <title>Complete Genome Sequence of the Radioresistant Bacterium Deinococcus aetherius ST0316, Isolated from the Air Dust collected in Lower Stratosphere above Japan.</title>
        <authorList>
            <person name="Satoh K."/>
            <person name="Hagiwara K."/>
            <person name="Katsumata K."/>
            <person name="Kubo A."/>
            <person name="Yokobori S."/>
            <person name="Yamagishi A."/>
            <person name="Oono Y."/>
            <person name="Narumi I."/>
        </authorList>
    </citation>
    <scope>NUCLEOTIDE SEQUENCE</scope>
    <source>
        <strain evidence="7">ST0316</strain>
        <plasmid evidence="7">pDAETH-1</plasmid>
    </source>
</reference>
<dbReference type="NCBIfam" id="TIGR03057">
    <property type="entry name" value="xxxLxxG_by_4"/>
    <property type="match status" value="1"/>
</dbReference>
<dbReference type="InterPro" id="IPR017501">
    <property type="entry name" value="Phage_infect_YhgE_C"/>
</dbReference>
<dbReference type="InterPro" id="IPR023908">
    <property type="entry name" value="xxxLxxG_rpt"/>
</dbReference>
<comment type="subcellular location">
    <subcellularLocation>
        <location evidence="1">Membrane</location>
        <topology evidence="1">Multi-pass membrane protein</topology>
    </subcellularLocation>
</comment>
<dbReference type="RefSeq" id="WP_264777948.1">
    <property type="nucleotide sequence ID" value="NZ_AP026561.1"/>
</dbReference>
<evidence type="ECO:0000313" key="7">
    <source>
        <dbReference type="EMBL" id="BDP43468.1"/>
    </source>
</evidence>
<protein>
    <recommendedName>
        <fullName evidence="9">YhgE/Pip domain-containing protein</fullName>
    </recommendedName>
</protein>